<evidence type="ECO:0000313" key="4">
    <source>
        <dbReference type="Proteomes" id="UP000355283"/>
    </source>
</evidence>
<evidence type="ECO:0000313" key="3">
    <source>
        <dbReference type="EMBL" id="TFJ87620.1"/>
    </source>
</evidence>
<feature type="compositionally biased region" description="Gly residues" evidence="1">
    <location>
        <begin position="193"/>
        <end position="207"/>
    </location>
</feature>
<feature type="compositionally biased region" description="Low complexity" evidence="1">
    <location>
        <begin position="208"/>
        <end position="238"/>
    </location>
</feature>
<feature type="compositionally biased region" description="Low complexity" evidence="1">
    <location>
        <begin position="82"/>
        <end position="105"/>
    </location>
</feature>
<keyword evidence="2" id="KW-0812">Transmembrane</keyword>
<feature type="compositionally biased region" description="Gly residues" evidence="1">
    <location>
        <begin position="127"/>
        <end position="145"/>
    </location>
</feature>
<name>A0A4D9D876_9STRA</name>
<proteinExistence type="predicted"/>
<gene>
    <name evidence="3" type="ORF">NSK_000971</name>
</gene>
<dbReference type="EMBL" id="SDOX01000005">
    <property type="protein sequence ID" value="TFJ87620.1"/>
    <property type="molecule type" value="Genomic_DNA"/>
</dbReference>
<feature type="region of interest" description="Disordered" evidence="1">
    <location>
        <begin position="60"/>
        <end position="150"/>
    </location>
</feature>
<accession>A0A4D9D876</accession>
<evidence type="ECO:0000256" key="2">
    <source>
        <dbReference type="SAM" id="Phobius"/>
    </source>
</evidence>
<feature type="transmembrane region" description="Helical" evidence="2">
    <location>
        <begin position="335"/>
        <end position="359"/>
    </location>
</feature>
<evidence type="ECO:0000256" key="1">
    <source>
        <dbReference type="SAM" id="MobiDB-lite"/>
    </source>
</evidence>
<feature type="region of interest" description="Disordered" evidence="1">
    <location>
        <begin position="173"/>
        <end position="259"/>
    </location>
</feature>
<dbReference type="Proteomes" id="UP000355283">
    <property type="component" value="Unassembled WGS sequence"/>
</dbReference>
<comment type="caution">
    <text evidence="3">The sequence shown here is derived from an EMBL/GenBank/DDBJ whole genome shotgun (WGS) entry which is preliminary data.</text>
</comment>
<organism evidence="3 4">
    <name type="scientific">Nannochloropsis salina CCMP1776</name>
    <dbReference type="NCBI Taxonomy" id="1027361"/>
    <lineage>
        <taxon>Eukaryota</taxon>
        <taxon>Sar</taxon>
        <taxon>Stramenopiles</taxon>
        <taxon>Ochrophyta</taxon>
        <taxon>Eustigmatophyceae</taxon>
        <taxon>Eustigmatales</taxon>
        <taxon>Monodopsidaceae</taxon>
        <taxon>Microchloropsis</taxon>
        <taxon>Microchloropsis salina</taxon>
    </lineage>
</organism>
<feature type="transmembrane region" description="Helical" evidence="2">
    <location>
        <begin position="682"/>
        <end position="701"/>
    </location>
</feature>
<keyword evidence="2" id="KW-1133">Transmembrane helix</keyword>
<feature type="transmembrane region" description="Helical" evidence="2">
    <location>
        <begin position="379"/>
        <end position="399"/>
    </location>
</feature>
<feature type="transmembrane region" description="Helical" evidence="2">
    <location>
        <begin position="299"/>
        <end position="323"/>
    </location>
</feature>
<feature type="region of interest" description="Disordered" evidence="1">
    <location>
        <begin position="474"/>
        <end position="525"/>
    </location>
</feature>
<sequence length="719" mass="78446">MAECNMMASRWSHNHRGKGIKRGRQGVSFLSLLVGGCCLWTSGTGAASVTHSTRGYFSGTGNTASLHAKNDRKGPGRGGATRRGAQLAASTSPSPSSPTSVSPRSEGVGHSPYSTGSSGSNGDAGKRGAGMKGGIGSEGGGGRGTGKPLAQPKYRTLQRLLQDLEESDYGGIGAWGEFNTNPRRRVSRSFNSEGGGGGGGTSMGGFGVPPQQQYYQGQGGVQQQQKQQQVGAAQGEQFNPSNRRRSSQRWGGERGGGGAPLYRDGRMVVYRNEEDMQGMRRGPVGDALSLLLDDYPSRILSIASLARLGLLVLTATGLAYLAVVPRNAPTEQYNYLFKTNLLLVSASLAWPSLLLGIMYNAREININYLIRTFFTAATAGYLGSFLTEIVAATGLKLLAFYRLEPHMHAACPEIPSIHLPWVWKTDCVSYRPRLLTLLIADLAINCLASPIIEEAAKLLCYQWGGWVRATTPLQAQEREEQRRQREQDQTQEPAGPSEGANPDSSLSPEAVGAWARQSPPDRPRRRPLRRLLAGILSLLLTPLSAGPGGRRYRRPESVHSTLVYMTAAALGLKAADNARRILVYTRPQDTSKPFFALARGFFPVHELCGAFTALNLVRRDILGERMSWIRLLAPAVILHSMANFRGMKPIFKWASSSPWTEMQLQALSAPDYATALQQIWKAVWGLVWFAVLARVLGYIMFRHYLLSKQVRLRYADYRF</sequence>
<reference evidence="3 4" key="1">
    <citation type="submission" date="2019-01" db="EMBL/GenBank/DDBJ databases">
        <title>Nuclear Genome Assembly of the Microalgal Biofuel strain Nannochloropsis salina CCMP1776.</title>
        <authorList>
            <person name="Hovde B."/>
        </authorList>
    </citation>
    <scope>NUCLEOTIDE SEQUENCE [LARGE SCALE GENOMIC DNA]</scope>
    <source>
        <strain evidence="3 4">CCMP1776</strain>
    </source>
</reference>
<dbReference type="OrthoDB" id="46743at2759"/>
<keyword evidence="2" id="KW-0472">Membrane</keyword>
<protein>
    <submittedName>
        <fullName evidence="3">Uncharacterized protein</fullName>
    </submittedName>
</protein>
<dbReference type="AlphaFoldDB" id="A0A4D9D876"/>
<feature type="compositionally biased region" description="Polar residues" evidence="1">
    <location>
        <begin position="112"/>
        <end position="121"/>
    </location>
</feature>
<feature type="compositionally biased region" description="Basic and acidic residues" evidence="1">
    <location>
        <begin position="476"/>
        <end position="488"/>
    </location>
</feature>
<keyword evidence="4" id="KW-1185">Reference proteome</keyword>